<dbReference type="PANTHER" id="PTHR34296">
    <property type="entry name" value="TRANSCRIPTIONAL ACTIVATOR PROTEIN MED"/>
    <property type="match status" value="1"/>
</dbReference>
<proteinExistence type="inferred from homology"/>
<feature type="domain" description="ABC transporter substrate-binding protein PnrA-like" evidence="7">
    <location>
        <begin position="48"/>
        <end position="328"/>
    </location>
</feature>
<reference evidence="8 9" key="1">
    <citation type="submission" date="2020-07" db="EMBL/GenBank/DDBJ databases">
        <title>Vibrio marinisediminis sp. nov., isolated from marine sediment.</title>
        <authorList>
            <person name="Ji X."/>
        </authorList>
    </citation>
    <scope>NUCLEOTIDE SEQUENCE [LARGE SCALE GENOMIC DNA]</scope>
    <source>
        <strain evidence="8 9">404</strain>
    </source>
</reference>
<dbReference type="InterPro" id="IPR028082">
    <property type="entry name" value="Peripla_BP_I"/>
</dbReference>
<comment type="subcellular location">
    <subcellularLocation>
        <location evidence="1">Cell membrane</location>
        <topology evidence="1">Lipid-anchor</topology>
    </subcellularLocation>
</comment>
<dbReference type="InterPro" id="IPR050957">
    <property type="entry name" value="BMP_lipoprotein"/>
</dbReference>
<dbReference type="InterPro" id="IPR003760">
    <property type="entry name" value="PnrA-like"/>
</dbReference>
<gene>
    <name evidence="8" type="ORF">H2O73_16805</name>
</gene>
<protein>
    <submittedName>
        <fullName evidence="8">BMP family ABC transporter substrate-binding protein</fullName>
    </submittedName>
</protein>
<evidence type="ECO:0000313" key="8">
    <source>
        <dbReference type="EMBL" id="MBA5764026.1"/>
    </source>
</evidence>
<evidence type="ECO:0000256" key="5">
    <source>
        <dbReference type="ARBA" id="ARBA00023136"/>
    </source>
</evidence>
<dbReference type="Gene3D" id="3.40.50.2300">
    <property type="match status" value="2"/>
</dbReference>
<keyword evidence="4" id="KW-0732">Signal</keyword>
<organism evidence="8 9">
    <name type="scientific">Vibrio marinisediminis</name>
    <dbReference type="NCBI Taxonomy" id="2758441"/>
    <lineage>
        <taxon>Bacteria</taxon>
        <taxon>Pseudomonadati</taxon>
        <taxon>Pseudomonadota</taxon>
        <taxon>Gammaproteobacteria</taxon>
        <taxon>Vibrionales</taxon>
        <taxon>Vibrionaceae</taxon>
        <taxon>Vibrio</taxon>
    </lineage>
</organism>
<comment type="similarity">
    <text evidence="2">Belongs to the BMP lipoprotein family.</text>
</comment>
<dbReference type="SUPFAM" id="SSF53822">
    <property type="entry name" value="Periplasmic binding protein-like I"/>
    <property type="match status" value="1"/>
</dbReference>
<dbReference type="Proteomes" id="UP000571701">
    <property type="component" value="Unassembled WGS sequence"/>
</dbReference>
<dbReference type="AlphaFoldDB" id="A0A7W2FTL7"/>
<keyword evidence="9" id="KW-1185">Reference proteome</keyword>
<dbReference type="CDD" id="cd06354">
    <property type="entry name" value="PBP1_PrnA-like"/>
    <property type="match status" value="1"/>
</dbReference>
<evidence type="ECO:0000313" key="9">
    <source>
        <dbReference type="Proteomes" id="UP000571701"/>
    </source>
</evidence>
<keyword evidence="6" id="KW-0449">Lipoprotein</keyword>
<keyword evidence="5" id="KW-0472">Membrane</keyword>
<dbReference type="GO" id="GO:0005886">
    <property type="term" value="C:plasma membrane"/>
    <property type="evidence" value="ECO:0007669"/>
    <property type="project" value="UniProtKB-SubCell"/>
</dbReference>
<evidence type="ECO:0000256" key="1">
    <source>
        <dbReference type="ARBA" id="ARBA00004193"/>
    </source>
</evidence>
<sequence>MNSVGLQYKDRNSSNSVFSKYRSLTTALLCTLVSTSTFATEAEIKPIVLFQSEIHQGSYLYLVDKGTRRFEQTTSIPVTRKIIDKSNGLYIQELINAAKEGYSPIVVIESNSMDTFADVARTYPSIRFISLDVSYHVPNILGLTFNHAEGAYIIGYLAGLKTKSNKVGFIGGKNIPTINNFKCGYELGLKDSNPTAVLNTDYINKGPRSWDDVDSAKAISQKMLDENVDVIFPVAGYASLGVMEAVKNDGDSFSFGVDQDYSMQFPSSTLASLEKKVDVAVFAALMQLKNGIWNGNRKHFGIKQGVINVAINSHNPSVSTSDKTLIDKLILELKGKNNAISQKINLSCSSTQ</sequence>
<evidence type="ECO:0000256" key="2">
    <source>
        <dbReference type="ARBA" id="ARBA00008610"/>
    </source>
</evidence>
<dbReference type="RefSeq" id="WP_182110083.1">
    <property type="nucleotide sequence ID" value="NZ_JACFYF010000013.1"/>
</dbReference>
<accession>A0A7W2FTL7</accession>
<keyword evidence="3" id="KW-1003">Cell membrane</keyword>
<dbReference type="EMBL" id="JACFYF010000013">
    <property type="protein sequence ID" value="MBA5764026.1"/>
    <property type="molecule type" value="Genomic_DNA"/>
</dbReference>
<name>A0A7W2FTL7_9VIBR</name>
<comment type="caution">
    <text evidence="8">The sequence shown here is derived from an EMBL/GenBank/DDBJ whole genome shotgun (WGS) entry which is preliminary data.</text>
</comment>
<dbReference type="Pfam" id="PF02608">
    <property type="entry name" value="Bmp"/>
    <property type="match status" value="1"/>
</dbReference>
<evidence type="ECO:0000259" key="7">
    <source>
        <dbReference type="Pfam" id="PF02608"/>
    </source>
</evidence>
<evidence type="ECO:0000256" key="4">
    <source>
        <dbReference type="ARBA" id="ARBA00022729"/>
    </source>
</evidence>
<dbReference type="PANTHER" id="PTHR34296:SF2">
    <property type="entry name" value="ABC TRANSPORTER GUANOSINE-BINDING PROTEIN NUPN"/>
    <property type="match status" value="1"/>
</dbReference>
<evidence type="ECO:0000256" key="6">
    <source>
        <dbReference type="ARBA" id="ARBA00023288"/>
    </source>
</evidence>
<evidence type="ECO:0000256" key="3">
    <source>
        <dbReference type="ARBA" id="ARBA00022475"/>
    </source>
</evidence>